<keyword evidence="5" id="KW-1185">Reference proteome</keyword>
<keyword evidence="2" id="KW-0812">Transmembrane</keyword>
<dbReference type="InterPro" id="IPR045339">
    <property type="entry name" value="DUF6534"/>
</dbReference>
<feature type="transmembrane region" description="Helical" evidence="2">
    <location>
        <begin position="123"/>
        <end position="147"/>
    </location>
</feature>
<feature type="region of interest" description="Disordered" evidence="1">
    <location>
        <begin position="284"/>
        <end position="310"/>
    </location>
</feature>
<feature type="transmembrane region" description="Helical" evidence="2">
    <location>
        <begin position="51"/>
        <end position="76"/>
    </location>
</feature>
<dbReference type="PANTHER" id="PTHR40465">
    <property type="entry name" value="CHROMOSOME 1, WHOLE GENOME SHOTGUN SEQUENCE"/>
    <property type="match status" value="1"/>
</dbReference>
<dbReference type="OrthoDB" id="2745105at2759"/>
<feature type="transmembrane region" description="Helical" evidence="2">
    <location>
        <begin position="196"/>
        <end position="225"/>
    </location>
</feature>
<organism evidence="4 5">
    <name type="scientific">Pholiota conissans</name>
    <dbReference type="NCBI Taxonomy" id="109636"/>
    <lineage>
        <taxon>Eukaryota</taxon>
        <taxon>Fungi</taxon>
        <taxon>Dikarya</taxon>
        <taxon>Basidiomycota</taxon>
        <taxon>Agaricomycotina</taxon>
        <taxon>Agaricomycetes</taxon>
        <taxon>Agaricomycetidae</taxon>
        <taxon>Agaricales</taxon>
        <taxon>Agaricineae</taxon>
        <taxon>Strophariaceae</taxon>
        <taxon>Pholiota</taxon>
    </lineage>
</organism>
<feature type="domain" description="DUF6534" evidence="3">
    <location>
        <begin position="168"/>
        <end position="254"/>
    </location>
</feature>
<dbReference type="PANTHER" id="PTHR40465:SF1">
    <property type="entry name" value="DUF6534 DOMAIN-CONTAINING PROTEIN"/>
    <property type="match status" value="1"/>
</dbReference>
<name>A0A9P5YVG8_9AGAR</name>
<evidence type="ECO:0000259" key="3">
    <source>
        <dbReference type="Pfam" id="PF20152"/>
    </source>
</evidence>
<feature type="transmembrane region" description="Helical" evidence="2">
    <location>
        <begin position="15"/>
        <end position="39"/>
    </location>
</feature>
<keyword evidence="2" id="KW-1133">Transmembrane helix</keyword>
<feature type="transmembrane region" description="Helical" evidence="2">
    <location>
        <begin position="88"/>
        <end position="111"/>
    </location>
</feature>
<sequence>MSQTPPIDLNKTLGAVYIGNIAAASLFGLTSLQAFIFFSGNTRDRRPFKRLIAFLWFLDLLHIVLMSHGVYSYLIIDFSNYAALERPVWSLLVQVITTCFSDLIVRGIFARRIWVLSGHNNRLLFAITLGSIFVCAMGLMFAIRGFIDGSFARIVLESWILYTALGSSVVVDGIVTVSLCVLLVGVRTGFKSTDSLVNTLMLYSINTGLITSLCATACFVTFAIWPHQFVFIGFYFVLSKLHVNSLLAVLNTRETLRRRNAGMTSIPQSPSSIEPLTMNFLVSSNAGHSEPESPSVAKPQPSKHPWQSRC</sequence>
<feature type="transmembrane region" description="Helical" evidence="2">
    <location>
        <begin position="231"/>
        <end position="250"/>
    </location>
</feature>
<evidence type="ECO:0000256" key="2">
    <source>
        <dbReference type="SAM" id="Phobius"/>
    </source>
</evidence>
<evidence type="ECO:0000313" key="5">
    <source>
        <dbReference type="Proteomes" id="UP000807469"/>
    </source>
</evidence>
<feature type="transmembrane region" description="Helical" evidence="2">
    <location>
        <begin position="159"/>
        <end position="184"/>
    </location>
</feature>
<dbReference type="Pfam" id="PF20152">
    <property type="entry name" value="DUF6534"/>
    <property type="match status" value="1"/>
</dbReference>
<proteinExistence type="predicted"/>
<keyword evidence="2" id="KW-0472">Membrane</keyword>
<accession>A0A9P5YVG8</accession>
<protein>
    <recommendedName>
        <fullName evidence="3">DUF6534 domain-containing protein</fullName>
    </recommendedName>
</protein>
<dbReference type="EMBL" id="MU155332">
    <property type="protein sequence ID" value="KAF9475440.1"/>
    <property type="molecule type" value="Genomic_DNA"/>
</dbReference>
<comment type="caution">
    <text evidence="4">The sequence shown here is derived from an EMBL/GenBank/DDBJ whole genome shotgun (WGS) entry which is preliminary data.</text>
</comment>
<reference evidence="4" key="1">
    <citation type="submission" date="2020-11" db="EMBL/GenBank/DDBJ databases">
        <authorList>
            <consortium name="DOE Joint Genome Institute"/>
            <person name="Ahrendt S."/>
            <person name="Riley R."/>
            <person name="Andreopoulos W."/>
            <person name="Labutti K."/>
            <person name="Pangilinan J."/>
            <person name="Ruiz-Duenas F.J."/>
            <person name="Barrasa J.M."/>
            <person name="Sanchez-Garcia M."/>
            <person name="Camarero S."/>
            <person name="Miyauchi S."/>
            <person name="Serrano A."/>
            <person name="Linde D."/>
            <person name="Babiker R."/>
            <person name="Drula E."/>
            <person name="Ayuso-Fernandez I."/>
            <person name="Pacheco R."/>
            <person name="Padilla G."/>
            <person name="Ferreira P."/>
            <person name="Barriuso J."/>
            <person name="Kellner H."/>
            <person name="Castanera R."/>
            <person name="Alfaro M."/>
            <person name="Ramirez L."/>
            <person name="Pisabarro A.G."/>
            <person name="Kuo A."/>
            <person name="Tritt A."/>
            <person name="Lipzen A."/>
            <person name="He G."/>
            <person name="Yan M."/>
            <person name="Ng V."/>
            <person name="Cullen D."/>
            <person name="Martin F."/>
            <person name="Rosso M.-N."/>
            <person name="Henrissat B."/>
            <person name="Hibbett D."/>
            <person name="Martinez A.T."/>
            <person name="Grigoriev I.V."/>
        </authorList>
    </citation>
    <scope>NUCLEOTIDE SEQUENCE</scope>
    <source>
        <strain evidence="4">CIRM-BRFM 674</strain>
    </source>
</reference>
<dbReference type="Proteomes" id="UP000807469">
    <property type="component" value="Unassembled WGS sequence"/>
</dbReference>
<evidence type="ECO:0000313" key="4">
    <source>
        <dbReference type="EMBL" id="KAF9475440.1"/>
    </source>
</evidence>
<dbReference type="AlphaFoldDB" id="A0A9P5YVG8"/>
<gene>
    <name evidence="4" type="ORF">BDN70DRAFT_883698</name>
</gene>
<evidence type="ECO:0000256" key="1">
    <source>
        <dbReference type="SAM" id="MobiDB-lite"/>
    </source>
</evidence>